<protein>
    <submittedName>
        <fullName evidence="1">Uncharacterized protein</fullName>
    </submittedName>
</protein>
<feature type="non-terminal residue" evidence="1">
    <location>
        <position position="111"/>
    </location>
</feature>
<dbReference type="EMBL" id="CAMGYJ010000006">
    <property type="protein sequence ID" value="CAI0428799.1"/>
    <property type="molecule type" value="Genomic_DNA"/>
</dbReference>
<name>A0AAV0L2A1_9ROSI</name>
<accession>A0AAV0L2A1</accession>
<dbReference type="AlphaFoldDB" id="A0AAV0L2A1"/>
<evidence type="ECO:0000313" key="1">
    <source>
        <dbReference type="EMBL" id="CAI0428799.1"/>
    </source>
</evidence>
<keyword evidence="2" id="KW-1185">Reference proteome</keyword>
<proteinExistence type="predicted"/>
<evidence type="ECO:0000313" key="2">
    <source>
        <dbReference type="Proteomes" id="UP001154282"/>
    </source>
</evidence>
<organism evidence="1 2">
    <name type="scientific">Linum tenue</name>
    <dbReference type="NCBI Taxonomy" id="586396"/>
    <lineage>
        <taxon>Eukaryota</taxon>
        <taxon>Viridiplantae</taxon>
        <taxon>Streptophyta</taxon>
        <taxon>Embryophyta</taxon>
        <taxon>Tracheophyta</taxon>
        <taxon>Spermatophyta</taxon>
        <taxon>Magnoliopsida</taxon>
        <taxon>eudicotyledons</taxon>
        <taxon>Gunneridae</taxon>
        <taxon>Pentapetalae</taxon>
        <taxon>rosids</taxon>
        <taxon>fabids</taxon>
        <taxon>Malpighiales</taxon>
        <taxon>Linaceae</taxon>
        <taxon>Linum</taxon>
    </lineage>
</organism>
<dbReference type="Proteomes" id="UP001154282">
    <property type="component" value="Unassembled WGS sequence"/>
</dbReference>
<comment type="caution">
    <text evidence="1">The sequence shown here is derived from an EMBL/GenBank/DDBJ whole genome shotgun (WGS) entry which is preliminary data.</text>
</comment>
<reference evidence="1" key="1">
    <citation type="submission" date="2022-08" db="EMBL/GenBank/DDBJ databases">
        <authorList>
            <person name="Gutierrez-Valencia J."/>
        </authorList>
    </citation>
    <scope>NUCLEOTIDE SEQUENCE</scope>
</reference>
<sequence>MVVRDQTKEEGNKQGKKMASLVRGIKSGFLSVVGALKCGGRPATVEAPAISPATAAAAAGKQLDGEVVQVEEAHAKVLFVGGASEDLYVGEAEFDSVQVCIPRTNNLDISV</sequence>
<gene>
    <name evidence="1" type="ORF">LITE_LOCUS21826</name>
</gene>